<sequence length="227" mass="25062">MPEAPTRPTTGAAASGRRRPRSDADAAPNTETDASQDGRHARRDRNRYAVVDAYLELVREGDPRPSIAAVAERSGVSHRSVFRYFADKDELARTAIERQQAFASPLVPLTVGPGAPLDERIDRFVERRLELFAAIAPVARLSRSLAPTQAVLDEELRSSRSFLRGQLRHLFRTELEVMDESQRAIVLAALDALCSFEAVDLMRRDQGLSGAQTAAALRFAIQRLLTA</sequence>
<evidence type="ECO:0000313" key="4">
    <source>
        <dbReference type="EMBL" id="CAB4548417.1"/>
    </source>
</evidence>
<evidence type="ECO:0000256" key="2">
    <source>
        <dbReference type="SAM" id="MobiDB-lite"/>
    </source>
</evidence>
<name>A0A6J6CB85_9ZZZZ</name>
<evidence type="ECO:0000259" key="3">
    <source>
        <dbReference type="PROSITE" id="PS50977"/>
    </source>
</evidence>
<dbReference type="InterPro" id="IPR001647">
    <property type="entry name" value="HTH_TetR"/>
</dbReference>
<dbReference type="InterPro" id="IPR009057">
    <property type="entry name" value="Homeodomain-like_sf"/>
</dbReference>
<keyword evidence="1" id="KW-0238">DNA-binding</keyword>
<dbReference type="PROSITE" id="PS50977">
    <property type="entry name" value="HTH_TETR_2"/>
    <property type="match status" value="1"/>
</dbReference>
<evidence type="ECO:0000256" key="1">
    <source>
        <dbReference type="ARBA" id="ARBA00023125"/>
    </source>
</evidence>
<protein>
    <submittedName>
        <fullName evidence="4">Unannotated protein</fullName>
    </submittedName>
</protein>
<reference evidence="4" key="1">
    <citation type="submission" date="2020-05" db="EMBL/GenBank/DDBJ databases">
        <authorList>
            <person name="Chiriac C."/>
            <person name="Salcher M."/>
            <person name="Ghai R."/>
            <person name="Kavagutti S V."/>
        </authorList>
    </citation>
    <scope>NUCLEOTIDE SEQUENCE</scope>
</reference>
<proteinExistence type="predicted"/>
<feature type="compositionally biased region" description="Low complexity" evidence="2">
    <location>
        <begin position="1"/>
        <end position="15"/>
    </location>
</feature>
<dbReference type="Gene3D" id="1.10.357.10">
    <property type="entry name" value="Tetracycline Repressor, domain 2"/>
    <property type="match status" value="1"/>
</dbReference>
<dbReference type="AlphaFoldDB" id="A0A6J6CB85"/>
<dbReference type="EMBL" id="CAEZSR010000020">
    <property type="protein sequence ID" value="CAB4548417.1"/>
    <property type="molecule type" value="Genomic_DNA"/>
</dbReference>
<organism evidence="4">
    <name type="scientific">freshwater metagenome</name>
    <dbReference type="NCBI Taxonomy" id="449393"/>
    <lineage>
        <taxon>unclassified sequences</taxon>
        <taxon>metagenomes</taxon>
        <taxon>ecological metagenomes</taxon>
    </lineage>
</organism>
<gene>
    <name evidence="4" type="ORF">UFOPK1493_00861</name>
</gene>
<feature type="region of interest" description="Disordered" evidence="2">
    <location>
        <begin position="1"/>
        <end position="45"/>
    </location>
</feature>
<accession>A0A6J6CB85</accession>
<dbReference type="GO" id="GO:0003677">
    <property type="term" value="F:DNA binding"/>
    <property type="evidence" value="ECO:0007669"/>
    <property type="project" value="UniProtKB-KW"/>
</dbReference>
<feature type="domain" description="HTH tetR-type" evidence="3">
    <location>
        <begin position="44"/>
        <end position="103"/>
    </location>
</feature>
<dbReference type="SUPFAM" id="SSF46689">
    <property type="entry name" value="Homeodomain-like"/>
    <property type="match status" value="1"/>
</dbReference>
<dbReference type="Pfam" id="PF00440">
    <property type="entry name" value="TetR_N"/>
    <property type="match status" value="1"/>
</dbReference>